<evidence type="ECO:0000256" key="2">
    <source>
        <dbReference type="ARBA" id="ARBA00022692"/>
    </source>
</evidence>
<dbReference type="EMBL" id="JBHUIT010000016">
    <property type="protein sequence ID" value="MFD2256797.1"/>
    <property type="molecule type" value="Genomic_DNA"/>
</dbReference>
<evidence type="ECO:0000259" key="7">
    <source>
        <dbReference type="Pfam" id="PF06271"/>
    </source>
</evidence>
<dbReference type="Proteomes" id="UP001597375">
    <property type="component" value="Unassembled WGS sequence"/>
</dbReference>
<proteinExistence type="predicted"/>
<dbReference type="Pfam" id="PF06271">
    <property type="entry name" value="RDD"/>
    <property type="match status" value="1"/>
</dbReference>
<keyword evidence="2 6" id="KW-0812">Transmembrane</keyword>
<name>A0ABW5D7D2_9BACT</name>
<organism evidence="8 9">
    <name type="scientific">Luteolibacter algae</name>
    <dbReference type="NCBI Taxonomy" id="454151"/>
    <lineage>
        <taxon>Bacteria</taxon>
        <taxon>Pseudomonadati</taxon>
        <taxon>Verrucomicrobiota</taxon>
        <taxon>Verrucomicrobiia</taxon>
        <taxon>Verrucomicrobiales</taxon>
        <taxon>Verrucomicrobiaceae</taxon>
        <taxon>Luteolibacter</taxon>
    </lineage>
</organism>
<dbReference type="RefSeq" id="WP_386820085.1">
    <property type="nucleotide sequence ID" value="NZ_JBHUIT010000016.1"/>
</dbReference>
<keyword evidence="3 6" id="KW-1133">Transmembrane helix</keyword>
<accession>A0ABW5D7D2</accession>
<dbReference type="InterPro" id="IPR010432">
    <property type="entry name" value="RDD"/>
</dbReference>
<evidence type="ECO:0000256" key="5">
    <source>
        <dbReference type="SAM" id="MobiDB-lite"/>
    </source>
</evidence>
<evidence type="ECO:0000313" key="9">
    <source>
        <dbReference type="Proteomes" id="UP001597375"/>
    </source>
</evidence>
<keyword evidence="9" id="KW-1185">Reference proteome</keyword>
<evidence type="ECO:0000256" key="4">
    <source>
        <dbReference type="ARBA" id="ARBA00023136"/>
    </source>
</evidence>
<evidence type="ECO:0000313" key="8">
    <source>
        <dbReference type="EMBL" id="MFD2256797.1"/>
    </source>
</evidence>
<feature type="region of interest" description="Disordered" evidence="5">
    <location>
        <begin position="1"/>
        <end position="28"/>
    </location>
</feature>
<comment type="subcellular location">
    <subcellularLocation>
        <location evidence="1">Membrane</location>
        <topology evidence="1">Multi-pass membrane protein</topology>
    </subcellularLocation>
</comment>
<feature type="domain" description="RDD" evidence="7">
    <location>
        <begin position="32"/>
        <end position="148"/>
    </location>
</feature>
<evidence type="ECO:0000256" key="3">
    <source>
        <dbReference type="ARBA" id="ARBA00022989"/>
    </source>
</evidence>
<feature type="transmembrane region" description="Helical" evidence="6">
    <location>
        <begin position="38"/>
        <end position="58"/>
    </location>
</feature>
<gene>
    <name evidence="8" type="ORF">ACFSSA_08930</name>
</gene>
<evidence type="ECO:0000256" key="6">
    <source>
        <dbReference type="SAM" id="Phobius"/>
    </source>
</evidence>
<evidence type="ECO:0000256" key="1">
    <source>
        <dbReference type="ARBA" id="ARBA00004141"/>
    </source>
</evidence>
<sequence length="156" mass="16920">MEENNQSTPETIEKTVESPASTPPVLPEGTEAPLDKRILAAFIDMLVAIGISWAAGMINGRLGYPAAVGYLLTRDSLPFLEGQSLGKKVVNLQAVNEGGKSLSGDWTPGIIRNIPMIIPFFPLIELIILVINKDKPNGMRRLGDQFAKTKVITVNH</sequence>
<feature type="compositionally biased region" description="Polar residues" evidence="5">
    <location>
        <begin position="1"/>
        <end position="10"/>
    </location>
</feature>
<reference evidence="9" key="1">
    <citation type="journal article" date="2019" name="Int. J. Syst. Evol. Microbiol.">
        <title>The Global Catalogue of Microorganisms (GCM) 10K type strain sequencing project: providing services to taxonomists for standard genome sequencing and annotation.</title>
        <authorList>
            <consortium name="The Broad Institute Genomics Platform"/>
            <consortium name="The Broad Institute Genome Sequencing Center for Infectious Disease"/>
            <person name="Wu L."/>
            <person name="Ma J."/>
        </authorList>
    </citation>
    <scope>NUCLEOTIDE SEQUENCE [LARGE SCALE GENOMIC DNA]</scope>
    <source>
        <strain evidence="9">CGMCC 4.7106</strain>
    </source>
</reference>
<comment type="caution">
    <text evidence="8">The sequence shown here is derived from an EMBL/GenBank/DDBJ whole genome shotgun (WGS) entry which is preliminary data.</text>
</comment>
<keyword evidence="4 6" id="KW-0472">Membrane</keyword>
<protein>
    <submittedName>
        <fullName evidence="8">RDD family protein</fullName>
    </submittedName>
</protein>
<feature type="transmembrane region" description="Helical" evidence="6">
    <location>
        <begin position="110"/>
        <end position="131"/>
    </location>
</feature>